<feature type="compositionally biased region" description="Basic and acidic residues" evidence="7">
    <location>
        <begin position="513"/>
        <end position="529"/>
    </location>
</feature>
<evidence type="ECO:0000256" key="6">
    <source>
        <dbReference type="RuleBase" id="RU361124"/>
    </source>
</evidence>
<comment type="similarity">
    <text evidence="2 6">Belongs to the enhancer of polycomb family.</text>
</comment>
<dbReference type="Proteomes" id="UP000829999">
    <property type="component" value="Chromosome 22"/>
</dbReference>
<reference evidence="10" key="1">
    <citation type="submission" date="2025-08" db="UniProtKB">
        <authorList>
            <consortium name="RefSeq"/>
        </authorList>
    </citation>
    <scope>IDENTIFICATION</scope>
    <source>
        <tissue evidence="10">Whole larval tissue</tissue>
    </source>
</reference>
<accession>A0A9R0E411</accession>
<sequence>MSKLSFRARALDASKPMPIYLAEELPDLPDYSAINRAVPQMPSGMEKEEESEHHLQRAISGTGLIIPTPEVCQVSDLDFYERCYPPDYKMPKQHIHMQPLWEEQEAPEYDIDTEDERWLKQQRHPELTELKFEQMMDKLEKSSGQTVVTLNEAKLLLERNDDLVIAVYDYWLNKRLNTQHPLILSVKTENRPGQSSNNPYLAFRRRTEKMQTRKNRKNDESSYEKMLKLRRDLARALSLLELVSRRENAKRELVRLTALIAERRYHAGDFANQLLPEPPPRTTYSAVPISSSTFRREPYPLPHYPPRPPPTPVDQPRQREKRPYKRRKHRHPVVGSVQGLRDSGVYTSSEEESSARAEAATPPDDGPFTFRRKPGCYYEMPTSTLYGDPLDPEDTSADALCEHEVDERHRYTLTSLRSEGGTRCIGFARRRVSRGGRVVLDRTRTPLHDLFTHLPFTFTDSHHYRREKDEEVELETKAHRTPKEMTRDYHTSGKYPWRHAFRRHLARNPELWTKPDPDNADDGHTDRNSLPDVIQDSVKSDIRFSARTIDDVVQDNLQRVMRKRSYSGCSDSSYDSDEPLQPVEKEFEQFINEVNKKWLHFRPKTPPPSPPRQEKPDPDQFPIALDTPISVELRAAEKPPTEGLDSFTTSEFTLGELYPDITPDIDNSAGSLDISGDDLLTENFTGLTEAQVESILSETDLKALAEEDDKKIAITDDILDELVNNVDAKDSFLLHGQSSDGRADSGPRKRKADAFGSTVVNVTNADKEIIYVDMVKNEPPPPAKIETPKPIKEEKVAEVPAPVPTSNIIVEEVNEVPHIKIEKKRKEDTIEEVQLPHGVQLKTVQTKHSPLKKHIITSTGHRRASDVAIVTSVATEPQAPSQPQIVTVAVSDSLKVRLQNHLLSAQSGVLVQNGPFPPVVAVPVQARDNTGTVSAASASGSTSSTPAASSAGGGRRLSAPLVQLAGGALHKHVLHAPHAPLVVAQSHLQHVPPSKLKVLHAHPLTQTQRTALLAQNRALAGLPAVVSLAALDGKAPAALLKAAPGSVAQLFEIKAGQLGKGPHLVNVVRQPAPRAPPDDKRRVNLSLDGRQLVRAALPGAVRHQIQLKSRALGPVAPRALVANLLHKAVPLPRAAHKIALGGAAQPLSANVSAIAFAAPAQLKRRLGPPRAPAAPGAPPAEPAPSTSGAAAAPAPEETAPTNGAVRRRAPDTLPMEVTTAYSAGSLDISGDDLLTENVTVEECPARYGLPPATVSAASASGSTSAAPAASSAGGGRRLSAPLVQLAGGALHKHVLHAPHAPLVVAQSHLQHVPPSKLKVLHAHPLTQTQRTALLAQNRALAGLPAVVSLAALDGKAPAALLKAAPGSVAQLFEIKAGQLGKGPHLVNVVRQPAPRAPPDDKRRVNLSLDGRQLVRAALPGAVRHQIQLKSRALGPVAPRALVANLLHKAVPLPRAAHKIALGGAAQPLSANVSAIAFAAPAQLKRRLGPRAPPPRPAPRPPSRRRRRPARRRRRRPRRRRPRTARCGAGRRTRCRWRSRDPRRACCVSTSTVGAASASGSTSAAPAASSAGGGRRLSAPLVQLAGGALHKHVLHAPHAPLVVAQSHLQHVPPSKLKVLHAHPLTQTQRTALLAQNRALAGLPAVVSLAALDGKAPAALLKAAPGSVAQLFEIKAGQLGKGPHLVNVVRQPAPRAPPDDKRRVNLSLDGRQLVRAALPGAVRHQIQLKSRALGPVAPRALVANLLHKAVPLPRAAHKIALGGAAQPLSANVSAIAFAAPAQLKRRLGPPRAPAAPGAPPAEPAPSTSGAAAAPAPEETAPTNGAVRRRAPDTLPMEVFDQYDHDKGTKVAFIYSMNCSLPVDILCPLQFHFGRSQKCSLRSWFNVFATVGAASASGSTSAAPAASSAGGGRRLSAPLVQLAGGALHKHVLHAPHAPLVVAQSHLQHVPPSKLKVLHAHPLTQTQRTALLAQNRALAGLPAVVSLAALDGKAPAALLKAAPGSVAQLFEIKAGQLGKGPHLVNVVRQPAPRAPPDDKRRVNLSLDGRQLVRAALPGAVRHQIQLKSRALGPVAPRALVANLLHKAVPLPRAAHKIALGGAAQPLSANVSAIAFAAPAQLKRRLGPPRAPAAPGAPPAEPAPSTSGAAAAPAPEETAPTNGAVRRRAPDTLPMEVT</sequence>
<dbReference type="PANTHER" id="PTHR14898">
    <property type="entry name" value="ENHANCER OF POLYCOMB"/>
    <property type="match status" value="1"/>
</dbReference>
<keyword evidence="3 6" id="KW-0805">Transcription regulation</keyword>
<dbReference type="GeneID" id="118279527"/>
<feature type="region of interest" description="Disordered" evidence="7">
    <location>
        <begin position="508"/>
        <end position="534"/>
    </location>
</feature>
<feature type="region of interest" description="Disordered" evidence="7">
    <location>
        <begin position="2121"/>
        <end position="2173"/>
    </location>
</feature>
<dbReference type="OrthoDB" id="435275at2759"/>
<keyword evidence="9" id="KW-1185">Reference proteome</keyword>
<evidence type="ECO:0000256" key="2">
    <source>
        <dbReference type="ARBA" id="ARBA00008035"/>
    </source>
</evidence>
<dbReference type="GO" id="GO:0005634">
    <property type="term" value="C:nucleus"/>
    <property type="evidence" value="ECO:0007669"/>
    <property type="project" value="UniProtKB-SubCell"/>
</dbReference>
<comment type="subcellular location">
    <subcellularLocation>
        <location evidence="1 6">Nucleus</location>
    </subcellularLocation>
</comment>
<evidence type="ECO:0000256" key="7">
    <source>
        <dbReference type="SAM" id="MobiDB-lite"/>
    </source>
</evidence>
<feature type="compositionally biased region" description="Low complexity" evidence="7">
    <location>
        <begin position="1183"/>
        <end position="1201"/>
    </location>
</feature>
<feature type="compositionally biased region" description="Pro residues" evidence="7">
    <location>
        <begin position="299"/>
        <end position="313"/>
    </location>
</feature>
<feature type="compositionally biased region" description="Pro residues" evidence="7">
    <location>
        <begin position="1788"/>
        <end position="1801"/>
    </location>
</feature>
<feature type="region of interest" description="Disordered" evidence="7">
    <location>
        <begin position="600"/>
        <end position="623"/>
    </location>
</feature>
<feature type="compositionally biased region" description="Low complexity" evidence="7">
    <location>
        <begin position="2138"/>
        <end position="2156"/>
    </location>
</feature>
<feature type="region of interest" description="Disordered" evidence="7">
    <location>
        <begin position="271"/>
        <end position="370"/>
    </location>
</feature>
<evidence type="ECO:0000313" key="10">
    <source>
        <dbReference type="RefSeq" id="XP_050558423.1"/>
    </source>
</evidence>
<evidence type="ECO:0000313" key="9">
    <source>
        <dbReference type="Proteomes" id="UP000829999"/>
    </source>
</evidence>
<feature type="compositionally biased region" description="Pro residues" evidence="7">
    <location>
        <begin position="1169"/>
        <end position="1182"/>
    </location>
</feature>
<feature type="region of interest" description="Disordered" evidence="7">
    <location>
        <begin position="1166"/>
        <end position="1213"/>
    </location>
</feature>
<feature type="domain" description="Enhancer of polycomb-like N-terminal" evidence="8">
    <location>
        <begin position="7"/>
        <end position="141"/>
    </location>
</feature>
<feature type="compositionally biased region" description="Low complexity" evidence="7">
    <location>
        <begin position="932"/>
        <end position="950"/>
    </location>
</feature>
<feature type="compositionally biased region" description="Basic residues" evidence="7">
    <location>
        <begin position="1501"/>
        <end position="1536"/>
    </location>
</feature>
<evidence type="ECO:0000256" key="5">
    <source>
        <dbReference type="ARBA" id="ARBA00023242"/>
    </source>
</evidence>
<protein>
    <recommendedName>
        <fullName evidence="6">Enhancer of polycomb-like protein</fullName>
    </recommendedName>
</protein>
<dbReference type="Pfam" id="PF10513">
    <property type="entry name" value="EPL1"/>
    <property type="match status" value="1"/>
</dbReference>
<keyword evidence="5 6" id="KW-0539">Nucleus</keyword>
<feature type="region of interest" description="Disordered" evidence="7">
    <location>
        <begin position="932"/>
        <end position="954"/>
    </location>
</feature>
<evidence type="ECO:0000259" key="8">
    <source>
        <dbReference type="Pfam" id="PF10513"/>
    </source>
</evidence>
<feature type="compositionally biased region" description="Low complexity" evidence="7">
    <location>
        <begin position="1548"/>
        <end position="1569"/>
    </location>
</feature>
<feature type="compositionally biased region" description="Pro residues" evidence="7">
    <location>
        <begin position="2124"/>
        <end position="2137"/>
    </location>
</feature>
<feature type="compositionally biased region" description="Low complexity" evidence="7">
    <location>
        <begin position="1802"/>
        <end position="1820"/>
    </location>
</feature>
<feature type="compositionally biased region" description="Basic residues" evidence="7">
    <location>
        <begin position="319"/>
        <end position="332"/>
    </location>
</feature>
<feature type="compositionally biased region" description="Polar residues" evidence="7">
    <location>
        <begin position="282"/>
        <end position="293"/>
    </location>
</feature>
<dbReference type="GO" id="GO:0006357">
    <property type="term" value="P:regulation of transcription by RNA polymerase II"/>
    <property type="evidence" value="ECO:0007669"/>
    <property type="project" value="InterPro"/>
</dbReference>
<evidence type="ECO:0000256" key="4">
    <source>
        <dbReference type="ARBA" id="ARBA00023163"/>
    </source>
</evidence>
<feature type="region of interest" description="Disordered" evidence="7">
    <location>
        <begin position="1785"/>
        <end position="1827"/>
    </location>
</feature>
<feature type="region of interest" description="Disordered" evidence="7">
    <location>
        <begin position="1255"/>
        <end position="1275"/>
    </location>
</feature>
<dbReference type="CTD" id="36238"/>
<name>A0A9R0E411_SPOFR</name>
<gene>
    <name evidence="10" type="primary">LOC118279527</name>
</gene>
<evidence type="ECO:0000256" key="3">
    <source>
        <dbReference type="ARBA" id="ARBA00023015"/>
    </source>
</evidence>
<dbReference type="RefSeq" id="XP_050558423.1">
    <property type="nucleotide sequence ID" value="XM_050702466.1"/>
</dbReference>
<dbReference type="GO" id="GO:0035267">
    <property type="term" value="C:NuA4 histone acetyltransferase complex"/>
    <property type="evidence" value="ECO:0007669"/>
    <property type="project" value="InterPro"/>
</dbReference>
<feature type="compositionally biased region" description="Pro residues" evidence="7">
    <location>
        <begin position="1490"/>
        <end position="1500"/>
    </location>
</feature>
<organism evidence="9 10">
    <name type="scientific">Spodoptera frugiperda</name>
    <name type="common">Fall armyworm</name>
    <dbReference type="NCBI Taxonomy" id="7108"/>
    <lineage>
        <taxon>Eukaryota</taxon>
        <taxon>Metazoa</taxon>
        <taxon>Ecdysozoa</taxon>
        <taxon>Arthropoda</taxon>
        <taxon>Hexapoda</taxon>
        <taxon>Insecta</taxon>
        <taxon>Pterygota</taxon>
        <taxon>Neoptera</taxon>
        <taxon>Endopterygota</taxon>
        <taxon>Lepidoptera</taxon>
        <taxon>Glossata</taxon>
        <taxon>Ditrysia</taxon>
        <taxon>Noctuoidea</taxon>
        <taxon>Noctuidae</taxon>
        <taxon>Amphipyrinae</taxon>
        <taxon>Spodoptera</taxon>
    </lineage>
</organism>
<dbReference type="InterPro" id="IPR024943">
    <property type="entry name" value="Enhancer_polycomb"/>
</dbReference>
<feature type="region of interest" description="Disordered" evidence="7">
    <location>
        <begin position="1484"/>
        <end position="1573"/>
    </location>
</feature>
<keyword evidence="4 6" id="KW-0804">Transcription</keyword>
<dbReference type="InterPro" id="IPR019542">
    <property type="entry name" value="Enhancer_polycomb-like_N"/>
</dbReference>
<evidence type="ECO:0000256" key="1">
    <source>
        <dbReference type="ARBA" id="ARBA00004123"/>
    </source>
</evidence>
<proteinExistence type="inferred from homology"/>